<dbReference type="Proteomes" id="UP001324634">
    <property type="component" value="Chromosome"/>
</dbReference>
<organism evidence="4 5">
    <name type="scientific">Peredibacter starrii</name>
    <dbReference type="NCBI Taxonomy" id="28202"/>
    <lineage>
        <taxon>Bacteria</taxon>
        <taxon>Pseudomonadati</taxon>
        <taxon>Bdellovibrionota</taxon>
        <taxon>Bacteriovoracia</taxon>
        <taxon>Bacteriovoracales</taxon>
        <taxon>Bacteriovoracaceae</taxon>
        <taxon>Peredibacter</taxon>
    </lineage>
</organism>
<dbReference type="Pfam" id="PF00072">
    <property type="entry name" value="Response_reg"/>
    <property type="match status" value="1"/>
</dbReference>
<dbReference type="InterPro" id="IPR011006">
    <property type="entry name" value="CheY-like_superfamily"/>
</dbReference>
<dbReference type="PANTHER" id="PTHR44591">
    <property type="entry name" value="STRESS RESPONSE REGULATOR PROTEIN 1"/>
    <property type="match status" value="1"/>
</dbReference>
<dbReference type="Gene3D" id="3.40.50.2300">
    <property type="match status" value="1"/>
</dbReference>
<name>A0AAX4HMA7_9BACT</name>
<sequence>MTDSKTILIIEDEKVILHTLKDFLEVEGYDVLIAGNGLVALELLNNTPMPDLLLLDMKMPKMNGWEFARAYSENFKERAPIIVATAAVDAEQRARDVNAIDWVEKPFNLDILLEKIKKYTFQ</sequence>
<dbReference type="SUPFAM" id="SSF52172">
    <property type="entry name" value="CheY-like"/>
    <property type="match status" value="1"/>
</dbReference>
<dbReference type="SMART" id="SM00448">
    <property type="entry name" value="REC"/>
    <property type="match status" value="1"/>
</dbReference>
<dbReference type="EMBL" id="CP139487">
    <property type="protein sequence ID" value="WPU64356.1"/>
    <property type="molecule type" value="Genomic_DNA"/>
</dbReference>
<feature type="modified residue" description="4-aspartylphosphate" evidence="2">
    <location>
        <position position="56"/>
    </location>
</feature>
<dbReference type="CDD" id="cd00156">
    <property type="entry name" value="REC"/>
    <property type="match status" value="1"/>
</dbReference>
<keyword evidence="1 2" id="KW-0597">Phosphoprotein</keyword>
<reference evidence="4 5" key="1">
    <citation type="submission" date="2023-11" db="EMBL/GenBank/DDBJ databases">
        <title>Peredibacter starrii A3.12.</title>
        <authorList>
            <person name="Mitchell R.J."/>
        </authorList>
    </citation>
    <scope>NUCLEOTIDE SEQUENCE [LARGE SCALE GENOMIC DNA]</scope>
    <source>
        <strain evidence="4 5">A3.12</strain>
    </source>
</reference>
<proteinExistence type="predicted"/>
<dbReference type="PROSITE" id="PS50110">
    <property type="entry name" value="RESPONSE_REGULATORY"/>
    <property type="match status" value="1"/>
</dbReference>
<dbReference type="AlphaFoldDB" id="A0AAX4HMA7"/>
<dbReference type="InterPro" id="IPR001789">
    <property type="entry name" value="Sig_transdc_resp-reg_receiver"/>
</dbReference>
<dbReference type="GO" id="GO:0000160">
    <property type="term" value="P:phosphorelay signal transduction system"/>
    <property type="evidence" value="ECO:0007669"/>
    <property type="project" value="InterPro"/>
</dbReference>
<protein>
    <submittedName>
        <fullName evidence="4">Response regulator transcription factor</fullName>
    </submittedName>
</protein>
<dbReference type="InterPro" id="IPR050595">
    <property type="entry name" value="Bact_response_regulator"/>
</dbReference>
<evidence type="ECO:0000313" key="5">
    <source>
        <dbReference type="Proteomes" id="UP001324634"/>
    </source>
</evidence>
<evidence type="ECO:0000256" key="1">
    <source>
        <dbReference type="ARBA" id="ARBA00022553"/>
    </source>
</evidence>
<evidence type="ECO:0000313" key="4">
    <source>
        <dbReference type="EMBL" id="WPU64356.1"/>
    </source>
</evidence>
<dbReference type="RefSeq" id="WP_321393014.1">
    <property type="nucleotide sequence ID" value="NZ_CP139487.1"/>
</dbReference>
<evidence type="ECO:0000259" key="3">
    <source>
        <dbReference type="PROSITE" id="PS50110"/>
    </source>
</evidence>
<keyword evidence="5" id="KW-1185">Reference proteome</keyword>
<feature type="domain" description="Response regulatory" evidence="3">
    <location>
        <begin position="6"/>
        <end position="120"/>
    </location>
</feature>
<dbReference type="PANTHER" id="PTHR44591:SF3">
    <property type="entry name" value="RESPONSE REGULATORY DOMAIN-CONTAINING PROTEIN"/>
    <property type="match status" value="1"/>
</dbReference>
<dbReference type="KEGG" id="psti:SOO65_16805"/>
<accession>A0AAX4HMA7</accession>
<gene>
    <name evidence="4" type="ORF">SOO65_16805</name>
</gene>
<evidence type="ECO:0000256" key="2">
    <source>
        <dbReference type="PROSITE-ProRule" id="PRU00169"/>
    </source>
</evidence>